<keyword evidence="2 6" id="KW-0812">Transmembrane</keyword>
<comment type="subcellular location">
    <subcellularLocation>
        <location evidence="1">Membrane</location>
        <topology evidence="1">Multi-pass membrane protein</topology>
    </subcellularLocation>
</comment>
<feature type="transmembrane region" description="Helical" evidence="6">
    <location>
        <begin position="43"/>
        <end position="64"/>
    </location>
</feature>
<feature type="transmembrane region" description="Helical" evidence="6">
    <location>
        <begin position="152"/>
        <end position="175"/>
    </location>
</feature>
<dbReference type="EMBL" id="JAPVEB010000006">
    <property type="protein sequence ID" value="KAJ5262007.1"/>
    <property type="molecule type" value="Genomic_DNA"/>
</dbReference>
<proteinExistence type="inferred from homology"/>
<dbReference type="Pfam" id="PF20684">
    <property type="entry name" value="Fung_rhodopsin"/>
    <property type="match status" value="2"/>
</dbReference>
<evidence type="ECO:0000256" key="2">
    <source>
        <dbReference type="ARBA" id="ARBA00022692"/>
    </source>
</evidence>
<evidence type="ECO:0000256" key="3">
    <source>
        <dbReference type="ARBA" id="ARBA00022989"/>
    </source>
</evidence>
<evidence type="ECO:0000256" key="6">
    <source>
        <dbReference type="SAM" id="Phobius"/>
    </source>
</evidence>
<feature type="transmembrane region" description="Helical" evidence="6">
    <location>
        <begin position="254"/>
        <end position="275"/>
    </location>
</feature>
<evidence type="ECO:0000259" key="7">
    <source>
        <dbReference type="Pfam" id="PF20684"/>
    </source>
</evidence>
<feature type="non-terminal residue" evidence="8">
    <location>
        <position position="413"/>
    </location>
</feature>
<evidence type="ECO:0000313" key="9">
    <source>
        <dbReference type="Proteomes" id="UP001220256"/>
    </source>
</evidence>
<gene>
    <name evidence="8" type="ORF">N7505_008874</name>
</gene>
<dbReference type="InterPro" id="IPR049326">
    <property type="entry name" value="Rhodopsin_dom_fungi"/>
</dbReference>
<evidence type="ECO:0000313" key="8">
    <source>
        <dbReference type="EMBL" id="KAJ5262007.1"/>
    </source>
</evidence>
<evidence type="ECO:0000256" key="5">
    <source>
        <dbReference type="ARBA" id="ARBA00038359"/>
    </source>
</evidence>
<organism evidence="8 9">
    <name type="scientific">Penicillium chrysogenum</name>
    <name type="common">Penicillium notatum</name>
    <dbReference type="NCBI Taxonomy" id="5076"/>
    <lineage>
        <taxon>Eukaryota</taxon>
        <taxon>Fungi</taxon>
        <taxon>Dikarya</taxon>
        <taxon>Ascomycota</taxon>
        <taxon>Pezizomycotina</taxon>
        <taxon>Eurotiomycetes</taxon>
        <taxon>Eurotiomycetidae</taxon>
        <taxon>Eurotiales</taxon>
        <taxon>Aspergillaceae</taxon>
        <taxon>Penicillium</taxon>
        <taxon>Penicillium chrysogenum species complex</taxon>
    </lineage>
</organism>
<keyword evidence="3 6" id="KW-1133">Transmembrane helix</keyword>
<evidence type="ECO:0000256" key="4">
    <source>
        <dbReference type="ARBA" id="ARBA00023136"/>
    </source>
</evidence>
<evidence type="ECO:0000256" key="1">
    <source>
        <dbReference type="ARBA" id="ARBA00004141"/>
    </source>
</evidence>
<comment type="caution">
    <text evidence="8">The sequence shown here is derived from an EMBL/GenBank/DDBJ whole genome shotgun (WGS) entry which is preliminary data.</text>
</comment>
<feature type="transmembrane region" description="Helical" evidence="6">
    <location>
        <begin position="97"/>
        <end position="118"/>
    </location>
</feature>
<keyword evidence="4 6" id="KW-0472">Membrane</keyword>
<sequence>MSADALTIETFAEYGIGMVFLLVRLYARLYVGGIRGLRLDDVFAVSGMIFWSMLTAIIYLLGVYGNNIGLNEQTAMLVPDSKIPHMILGSKLAFMNWIWYICYIWCLKGVLLCLYWKLTYVNVPPISDLCEHWAHLNFHREGTWHRHLVTSASAFCVVTWLICLLTHICLCTPVTRNWQIKPYAGGKSHNCTLREPLYVVIAVFNVLQVTLRGPIPRTEEPHPNTMTYRSDACIILIPIPILAKLQIPLQRKIILVVMFSSGIFIMISTILRAYYSLSSITNLGTALGWADRECFVAAIVVSLPGIKPLFRNTRWLGSSHRKNSKNPYYHSDGYNATGSKTGKTKTFVSSRSRKSGGFELDDVLNTNKGSRVSDAGSEEYILEGSQQVPAGAGKQDPMAIRVTTEYTLEHEQG</sequence>
<accession>A0ABQ8WC09</accession>
<reference evidence="8 9" key="1">
    <citation type="journal article" date="2023" name="IMA Fungus">
        <title>Comparative genomic study of the Penicillium genus elucidates a diverse pangenome and 15 lateral gene transfer events.</title>
        <authorList>
            <person name="Petersen C."/>
            <person name="Sorensen T."/>
            <person name="Nielsen M.R."/>
            <person name="Sondergaard T.E."/>
            <person name="Sorensen J.L."/>
            <person name="Fitzpatrick D.A."/>
            <person name="Frisvad J.C."/>
            <person name="Nielsen K.L."/>
        </authorList>
    </citation>
    <scope>NUCLEOTIDE SEQUENCE [LARGE SCALE GENOMIC DNA]</scope>
    <source>
        <strain evidence="8 9">IBT 3361</strain>
    </source>
</reference>
<feature type="transmembrane region" description="Helical" evidence="6">
    <location>
        <begin position="12"/>
        <end position="31"/>
    </location>
</feature>
<name>A0ABQ8WC09_PENCH</name>
<feature type="domain" description="Rhodopsin" evidence="7">
    <location>
        <begin position="23"/>
        <end position="208"/>
    </location>
</feature>
<keyword evidence="9" id="KW-1185">Reference proteome</keyword>
<dbReference type="PANTHER" id="PTHR33048">
    <property type="entry name" value="PTH11-LIKE INTEGRAL MEMBRANE PROTEIN (AFU_ORTHOLOGUE AFUA_5G11245)"/>
    <property type="match status" value="1"/>
</dbReference>
<protein>
    <recommendedName>
        <fullName evidence="7">Rhodopsin domain-containing protein</fullName>
    </recommendedName>
</protein>
<dbReference type="PANTHER" id="PTHR33048:SF152">
    <property type="entry name" value="INTEGRAL MEMBRANE PROTEIN"/>
    <property type="match status" value="1"/>
</dbReference>
<feature type="domain" description="Rhodopsin" evidence="7">
    <location>
        <begin position="229"/>
        <end position="311"/>
    </location>
</feature>
<dbReference type="Proteomes" id="UP001220256">
    <property type="component" value="Unassembled WGS sequence"/>
</dbReference>
<comment type="similarity">
    <text evidence="5">Belongs to the SAT4 family.</text>
</comment>
<dbReference type="InterPro" id="IPR052337">
    <property type="entry name" value="SAT4-like"/>
</dbReference>